<dbReference type="EMBL" id="BK032679">
    <property type="protein sequence ID" value="DAF54446.1"/>
    <property type="molecule type" value="Genomic_DNA"/>
</dbReference>
<reference evidence="1" key="1">
    <citation type="journal article" date="2021" name="Proc. Natl. Acad. Sci. U.S.A.">
        <title>A Catalog of Tens of Thousands of Viruses from Human Metagenomes Reveals Hidden Associations with Chronic Diseases.</title>
        <authorList>
            <person name="Tisza M.J."/>
            <person name="Buck C.B."/>
        </authorList>
    </citation>
    <scope>NUCLEOTIDE SEQUENCE</scope>
    <source>
        <strain evidence="1">CtKwY15</strain>
    </source>
</reference>
<accession>A0A8S5SU32</accession>
<proteinExistence type="predicted"/>
<protein>
    <submittedName>
        <fullName evidence="1">Uncharacterized protein</fullName>
    </submittedName>
</protein>
<evidence type="ECO:0000313" key="1">
    <source>
        <dbReference type="EMBL" id="DAF54446.1"/>
    </source>
</evidence>
<sequence length="219" mass="24040">MVYMAWKASVLPIVSKMVAILPNGAIRLRLMAKNGVYGLESFSFADCVENGGYPTKWSDKIKAVVSGSLSFNDQAAQTSDVEVEDSEDPYAVLTTSAATKGFTLQTYDFSEENFIKLLGYTKDAGTAGKDAWLNELPQETEIYKAVQIVTKDLDDIPSRTFQWSKMKLTITRSGSIGKSGLPNLNIEFRQMAVFDAKGDKKSGHRNILTKDISAAATEK</sequence>
<name>A0A8S5SU32_9CAUD</name>
<organism evidence="1">
    <name type="scientific">Siphoviridae sp. ctKwY15</name>
    <dbReference type="NCBI Taxonomy" id="2827843"/>
    <lineage>
        <taxon>Viruses</taxon>
        <taxon>Duplodnaviria</taxon>
        <taxon>Heunggongvirae</taxon>
        <taxon>Uroviricota</taxon>
        <taxon>Caudoviricetes</taxon>
    </lineage>
</organism>